<dbReference type="CDD" id="cd16393">
    <property type="entry name" value="SPO0J_N"/>
    <property type="match status" value="1"/>
</dbReference>
<evidence type="ECO:0000256" key="1">
    <source>
        <dbReference type="ARBA" id="ARBA00004453"/>
    </source>
</evidence>
<dbReference type="FunFam" id="3.90.1530.30:FF:000001">
    <property type="entry name" value="Chromosome partitioning protein ParB"/>
    <property type="match status" value="1"/>
</dbReference>
<evidence type="ECO:0000259" key="5">
    <source>
        <dbReference type="SMART" id="SM00470"/>
    </source>
</evidence>
<dbReference type="GO" id="GO:0005694">
    <property type="term" value="C:chromosome"/>
    <property type="evidence" value="ECO:0007669"/>
    <property type="project" value="TreeGrafter"/>
</dbReference>
<evidence type="ECO:0000313" key="7">
    <source>
        <dbReference type="Proteomes" id="UP000223596"/>
    </source>
</evidence>
<dbReference type="InterPro" id="IPR003115">
    <property type="entry name" value="ParB_N"/>
</dbReference>
<organism evidence="6 7">
    <name type="scientific">Acetivibrio thermocellus AD2</name>
    <dbReference type="NCBI Taxonomy" id="1138384"/>
    <lineage>
        <taxon>Bacteria</taxon>
        <taxon>Bacillati</taxon>
        <taxon>Bacillota</taxon>
        <taxon>Clostridia</taxon>
        <taxon>Eubacteriales</taxon>
        <taxon>Oscillospiraceae</taxon>
        <taxon>Acetivibrio</taxon>
    </lineage>
</organism>
<evidence type="ECO:0000256" key="3">
    <source>
        <dbReference type="ARBA" id="ARBA00022829"/>
    </source>
</evidence>
<evidence type="ECO:0000256" key="4">
    <source>
        <dbReference type="ARBA" id="ARBA00023125"/>
    </source>
</evidence>
<dbReference type="Proteomes" id="UP000223596">
    <property type="component" value="Unassembled WGS sequence"/>
</dbReference>
<dbReference type="Gene3D" id="3.90.1530.30">
    <property type="match status" value="1"/>
</dbReference>
<comment type="caution">
    <text evidence="6">The sequence shown here is derived from an EMBL/GenBank/DDBJ whole genome shotgun (WGS) entry which is preliminary data.</text>
</comment>
<keyword evidence="3" id="KW-0159">Chromosome partition</keyword>
<feature type="domain" description="ParB-like N-terminal" evidence="5">
    <location>
        <begin position="27"/>
        <end position="116"/>
    </location>
</feature>
<evidence type="ECO:0000313" key="6">
    <source>
        <dbReference type="EMBL" id="PFH01281.1"/>
    </source>
</evidence>
<dbReference type="Pfam" id="PF02195">
    <property type="entry name" value="ParB_N"/>
    <property type="match status" value="1"/>
</dbReference>
<dbReference type="PANTHER" id="PTHR33375:SF1">
    <property type="entry name" value="CHROMOSOME-PARTITIONING PROTEIN PARB-RELATED"/>
    <property type="match status" value="1"/>
</dbReference>
<dbReference type="GeneID" id="35804410"/>
<dbReference type="AlphaFoldDB" id="A0AB36TC98"/>
<dbReference type="InterPro" id="IPR050336">
    <property type="entry name" value="Chromosome_partition/occlusion"/>
</dbReference>
<dbReference type="Pfam" id="PF23552">
    <property type="entry name" value="ParB_C"/>
    <property type="match status" value="1"/>
</dbReference>
<dbReference type="SUPFAM" id="SSF110849">
    <property type="entry name" value="ParB/Sulfiredoxin"/>
    <property type="match status" value="1"/>
</dbReference>
<dbReference type="GO" id="GO:0045881">
    <property type="term" value="P:positive regulation of sporulation resulting in formation of a cellular spore"/>
    <property type="evidence" value="ECO:0007669"/>
    <property type="project" value="TreeGrafter"/>
</dbReference>
<gene>
    <name evidence="6" type="ORF">M972_118</name>
</gene>
<dbReference type="GO" id="GO:0003677">
    <property type="term" value="F:DNA binding"/>
    <property type="evidence" value="ECO:0007669"/>
    <property type="project" value="UniProtKB-KW"/>
</dbReference>
<dbReference type="GO" id="GO:0007059">
    <property type="term" value="P:chromosome segregation"/>
    <property type="evidence" value="ECO:0007669"/>
    <property type="project" value="UniProtKB-KW"/>
</dbReference>
<dbReference type="SMART" id="SM00470">
    <property type="entry name" value="ParB"/>
    <property type="match status" value="1"/>
</dbReference>
<dbReference type="InterPro" id="IPR041468">
    <property type="entry name" value="HTH_ParB/Spo0J"/>
</dbReference>
<sequence length="289" mass="32876">MNKKGLGKGLGALISSAGEEKVDSGVIEVKINDIEPNTNQPRKYFDTEKLEQLAESIRKHGVVQPIIVRRENGTYRIVAGERRWRAARLAGLTTIPVIEKDLSNKQIMEIALIENIQREDLNPIEEAEAYHRLLNEFNMTQEELSNSIGKSRSAIANTIRLLGLPDKVKEKLIEGRITSGHARALLAIDNRELQEKLCDEIIDKNLTVRQVELLVKKKLAELSGSENKRNKNEKINKEEYLKIEENLQNIFGTKVKLINNNKKGKIMIEYYSEEELERLIELLGSIGNK</sequence>
<dbReference type="InterPro" id="IPR036086">
    <property type="entry name" value="ParB/Sulfiredoxin_sf"/>
</dbReference>
<dbReference type="PANTHER" id="PTHR33375">
    <property type="entry name" value="CHROMOSOME-PARTITIONING PROTEIN PARB-RELATED"/>
    <property type="match status" value="1"/>
</dbReference>
<dbReference type="RefSeq" id="WP_003513306.1">
    <property type="nucleotide sequence ID" value="NZ_CP013828.1"/>
</dbReference>
<reference evidence="6 7" key="1">
    <citation type="submission" date="2017-09" db="EMBL/GenBank/DDBJ databases">
        <title>Evaluation of Pacific Biosciences Sequencing Technology to Finishing C. thermocellum Genome Sequences.</title>
        <authorList>
            <person name="Brown S."/>
        </authorList>
    </citation>
    <scope>NUCLEOTIDE SEQUENCE [LARGE SCALE GENOMIC DNA]</scope>
    <source>
        <strain evidence="6 7">AD2</strain>
    </source>
</reference>
<dbReference type="FunFam" id="1.10.10.2830:FF:000001">
    <property type="entry name" value="Chromosome partitioning protein ParB"/>
    <property type="match status" value="1"/>
</dbReference>
<protein>
    <submittedName>
        <fullName evidence="6">Chromosome segregation DNA-binding protein</fullName>
    </submittedName>
</protein>
<dbReference type="Gene3D" id="1.10.10.2830">
    <property type="match status" value="1"/>
</dbReference>
<dbReference type="GO" id="GO:0009295">
    <property type="term" value="C:nucleoid"/>
    <property type="evidence" value="ECO:0007669"/>
    <property type="project" value="UniProtKB-SubCell"/>
</dbReference>
<name>A0AB36TC98_ACETH</name>
<proteinExistence type="inferred from homology"/>
<dbReference type="InterPro" id="IPR004437">
    <property type="entry name" value="ParB/RepB/Spo0J"/>
</dbReference>
<accession>A0AB36TC98</accession>
<dbReference type="SUPFAM" id="SSF109709">
    <property type="entry name" value="KorB DNA-binding domain-like"/>
    <property type="match status" value="1"/>
</dbReference>
<dbReference type="Pfam" id="PF17762">
    <property type="entry name" value="HTH_ParB"/>
    <property type="match status" value="1"/>
</dbReference>
<dbReference type="EMBL" id="PDBW01000001">
    <property type="protein sequence ID" value="PFH01281.1"/>
    <property type="molecule type" value="Genomic_DNA"/>
</dbReference>
<comment type="subcellular location">
    <subcellularLocation>
        <location evidence="1">Cytoplasm</location>
        <location evidence="1">Nucleoid</location>
    </subcellularLocation>
</comment>
<evidence type="ECO:0000256" key="2">
    <source>
        <dbReference type="ARBA" id="ARBA00006295"/>
    </source>
</evidence>
<comment type="similarity">
    <text evidence="2">Belongs to the ParB family.</text>
</comment>
<dbReference type="InterPro" id="IPR057240">
    <property type="entry name" value="ParB_dimer_C"/>
</dbReference>
<dbReference type="NCBIfam" id="TIGR00180">
    <property type="entry name" value="parB_part"/>
    <property type="match status" value="1"/>
</dbReference>
<keyword evidence="4 6" id="KW-0238">DNA-binding</keyword>